<dbReference type="Pfam" id="PF01926">
    <property type="entry name" value="MMR_HSR1"/>
    <property type="match status" value="1"/>
</dbReference>
<dbReference type="InterPro" id="IPR027417">
    <property type="entry name" value="P-loop_NTPase"/>
</dbReference>
<dbReference type="EMBL" id="KN824908">
    <property type="protein sequence ID" value="KIK98073.1"/>
    <property type="molecule type" value="Genomic_DNA"/>
</dbReference>
<feature type="domain" description="G" evidence="2">
    <location>
        <begin position="10"/>
        <end position="95"/>
    </location>
</feature>
<evidence type="ECO:0000256" key="1">
    <source>
        <dbReference type="SAM" id="Phobius"/>
    </source>
</evidence>
<organism evidence="3 4">
    <name type="scientific">Paxillus rubicundulus Ve08.2h10</name>
    <dbReference type="NCBI Taxonomy" id="930991"/>
    <lineage>
        <taxon>Eukaryota</taxon>
        <taxon>Fungi</taxon>
        <taxon>Dikarya</taxon>
        <taxon>Basidiomycota</taxon>
        <taxon>Agaricomycotina</taxon>
        <taxon>Agaricomycetes</taxon>
        <taxon>Agaricomycetidae</taxon>
        <taxon>Boletales</taxon>
        <taxon>Paxilineae</taxon>
        <taxon>Paxillaceae</taxon>
        <taxon>Paxillus</taxon>
    </lineage>
</organism>
<dbReference type="HOGENOM" id="CLU_050405_1_1_1"/>
<dbReference type="Gene3D" id="3.40.50.300">
    <property type="entry name" value="P-loop containing nucleotide triphosphate hydrolases"/>
    <property type="match status" value="1"/>
</dbReference>
<protein>
    <recommendedName>
        <fullName evidence="2">G domain-containing protein</fullName>
    </recommendedName>
</protein>
<sequence length="199" mass="21715">MSSNKGAYVVVVVGRTGMGISSLVNLIIAKEKAQVNNNTDQCTTKARSYETTIDNKEVSIYDIPGLGGGVKHKNIITSIVDVDKKRGIDLLINCLVPKDGIVPGYYSEVVRAVGSRVPIAAVVTRLEREHGAMENWWSRNGGSLESQKGMKFVDHACVTTLTVSRDDATWGGRKVESERAVRALISKHCRGPKRPPRPK</sequence>
<name>A0A0D0DUL9_9AGAM</name>
<dbReference type="SUPFAM" id="SSF52540">
    <property type="entry name" value="P-loop containing nucleoside triphosphate hydrolases"/>
    <property type="match status" value="1"/>
</dbReference>
<dbReference type="GO" id="GO:0005525">
    <property type="term" value="F:GTP binding"/>
    <property type="evidence" value="ECO:0007669"/>
    <property type="project" value="InterPro"/>
</dbReference>
<dbReference type="InterPro" id="IPR006073">
    <property type="entry name" value="GTP-bd"/>
</dbReference>
<dbReference type="OrthoDB" id="8954335at2759"/>
<proteinExistence type="predicted"/>
<gene>
    <name evidence="3" type="ORF">PAXRUDRAFT_730497</name>
</gene>
<keyword evidence="1" id="KW-1133">Transmembrane helix</keyword>
<reference evidence="3 4" key="1">
    <citation type="submission" date="2014-04" db="EMBL/GenBank/DDBJ databases">
        <authorList>
            <consortium name="DOE Joint Genome Institute"/>
            <person name="Kuo A."/>
            <person name="Kohler A."/>
            <person name="Jargeat P."/>
            <person name="Nagy L.G."/>
            <person name="Floudas D."/>
            <person name="Copeland A."/>
            <person name="Barry K.W."/>
            <person name="Cichocki N."/>
            <person name="Veneault-Fourrey C."/>
            <person name="LaButti K."/>
            <person name="Lindquist E.A."/>
            <person name="Lipzen A."/>
            <person name="Lundell T."/>
            <person name="Morin E."/>
            <person name="Murat C."/>
            <person name="Sun H."/>
            <person name="Tunlid A."/>
            <person name="Henrissat B."/>
            <person name="Grigoriev I.V."/>
            <person name="Hibbett D.S."/>
            <person name="Martin F."/>
            <person name="Nordberg H.P."/>
            <person name="Cantor M.N."/>
            <person name="Hua S.X."/>
        </authorList>
    </citation>
    <scope>NUCLEOTIDE SEQUENCE [LARGE SCALE GENOMIC DNA]</scope>
    <source>
        <strain evidence="3 4">Ve08.2h10</strain>
    </source>
</reference>
<feature type="transmembrane region" description="Helical" evidence="1">
    <location>
        <begin position="6"/>
        <end position="28"/>
    </location>
</feature>
<reference evidence="4" key="2">
    <citation type="submission" date="2015-01" db="EMBL/GenBank/DDBJ databases">
        <title>Evolutionary Origins and Diversification of the Mycorrhizal Mutualists.</title>
        <authorList>
            <consortium name="DOE Joint Genome Institute"/>
            <consortium name="Mycorrhizal Genomics Consortium"/>
            <person name="Kohler A."/>
            <person name="Kuo A."/>
            <person name="Nagy L.G."/>
            <person name="Floudas D."/>
            <person name="Copeland A."/>
            <person name="Barry K.W."/>
            <person name="Cichocki N."/>
            <person name="Veneault-Fourrey C."/>
            <person name="LaButti K."/>
            <person name="Lindquist E.A."/>
            <person name="Lipzen A."/>
            <person name="Lundell T."/>
            <person name="Morin E."/>
            <person name="Murat C."/>
            <person name="Riley R."/>
            <person name="Ohm R."/>
            <person name="Sun H."/>
            <person name="Tunlid A."/>
            <person name="Henrissat B."/>
            <person name="Grigoriev I.V."/>
            <person name="Hibbett D.S."/>
            <person name="Martin F."/>
        </authorList>
    </citation>
    <scope>NUCLEOTIDE SEQUENCE [LARGE SCALE GENOMIC DNA]</scope>
    <source>
        <strain evidence="4">Ve08.2h10</strain>
    </source>
</reference>
<evidence type="ECO:0000313" key="4">
    <source>
        <dbReference type="Proteomes" id="UP000054538"/>
    </source>
</evidence>
<dbReference type="AlphaFoldDB" id="A0A0D0DUL9"/>
<dbReference type="Proteomes" id="UP000054538">
    <property type="component" value="Unassembled WGS sequence"/>
</dbReference>
<evidence type="ECO:0000313" key="3">
    <source>
        <dbReference type="EMBL" id="KIK98073.1"/>
    </source>
</evidence>
<evidence type="ECO:0000259" key="2">
    <source>
        <dbReference type="Pfam" id="PF01926"/>
    </source>
</evidence>
<dbReference type="InParanoid" id="A0A0D0DUL9"/>
<accession>A0A0D0DUL9</accession>
<keyword evidence="1" id="KW-0812">Transmembrane</keyword>
<keyword evidence="4" id="KW-1185">Reference proteome</keyword>
<keyword evidence="1" id="KW-0472">Membrane</keyword>